<dbReference type="EMBL" id="MCZJ01000010">
    <property type="protein sequence ID" value="PMM60635.1"/>
    <property type="molecule type" value="Genomic_DNA"/>
</dbReference>
<evidence type="ECO:0000313" key="1">
    <source>
        <dbReference type="EMBL" id="PMM60635.1"/>
    </source>
</evidence>
<dbReference type="RefSeq" id="WP_241909365.1">
    <property type="nucleotide sequence ID" value="NZ_MCZJ01000010.1"/>
</dbReference>
<name>A0A855ISE1_9VIBR</name>
<proteinExistence type="predicted"/>
<gene>
    <name evidence="1" type="ORF">BCT50_22025</name>
</gene>
<protein>
    <recommendedName>
        <fullName evidence="3">Tail fiber assembly protein</fullName>
    </recommendedName>
</protein>
<sequence>MKIAYHYHPETVLFSGESPVHKIVGYRDYIKPQCSTWVAPPSVNEETERAKFDIVHESWIVELKPVETTAYHKQTREPKQFDDVSLISDDYTEDKPLTEFDEWNGTAWITNQSNKHIAEYNQVDSARRTAYREVSDPLYMEALRKESRGLTDEAAEYRAQADAAVELIKLNLPWPAPLTN</sequence>
<reference evidence="2" key="1">
    <citation type="submission" date="2016-07" db="EMBL/GenBank/DDBJ databases">
        <title>Nontailed viruses are major unrecognized killers of bacteria in the ocean.</title>
        <authorList>
            <person name="Kauffman K."/>
            <person name="Hussain F."/>
            <person name="Yang J."/>
            <person name="Arevalo P."/>
            <person name="Brown J."/>
            <person name="Cutler M."/>
            <person name="Kelly L."/>
            <person name="Polz M.F."/>
        </authorList>
    </citation>
    <scope>NUCLEOTIDE SEQUENCE [LARGE SCALE GENOMIC DNA]</scope>
    <source>
        <strain evidence="2">10N.261.48.A1</strain>
    </source>
</reference>
<dbReference type="Proteomes" id="UP000235554">
    <property type="component" value="Unassembled WGS sequence"/>
</dbReference>
<evidence type="ECO:0000313" key="2">
    <source>
        <dbReference type="Proteomes" id="UP000235554"/>
    </source>
</evidence>
<comment type="caution">
    <text evidence="1">The sequence shown here is derived from an EMBL/GenBank/DDBJ whole genome shotgun (WGS) entry which is preliminary data.</text>
</comment>
<organism evidence="1 2">
    <name type="scientific">Vibrio lentus</name>
    <dbReference type="NCBI Taxonomy" id="136468"/>
    <lineage>
        <taxon>Bacteria</taxon>
        <taxon>Pseudomonadati</taxon>
        <taxon>Pseudomonadota</taxon>
        <taxon>Gammaproteobacteria</taxon>
        <taxon>Vibrionales</taxon>
        <taxon>Vibrionaceae</taxon>
        <taxon>Vibrio</taxon>
    </lineage>
</organism>
<dbReference type="AlphaFoldDB" id="A0A855ISE1"/>
<accession>A0A855ISE1</accession>
<evidence type="ECO:0008006" key="3">
    <source>
        <dbReference type="Google" id="ProtNLM"/>
    </source>
</evidence>